<comment type="caution">
    <text evidence="7">The sequence shown here is derived from an EMBL/GenBank/DDBJ whole genome shotgun (WGS) entry which is preliminary data.</text>
</comment>
<dbReference type="InterPro" id="IPR022830">
    <property type="entry name" value="Indigdn_synthA-like"/>
</dbReference>
<evidence type="ECO:0000256" key="6">
    <source>
        <dbReference type="HAMAP-Rule" id="MF_01876"/>
    </source>
</evidence>
<dbReference type="SUPFAM" id="SSF110581">
    <property type="entry name" value="Indigoidine synthase A-like"/>
    <property type="match status" value="1"/>
</dbReference>
<comment type="catalytic activity">
    <reaction evidence="6">
        <text>D-ribose 5-phosphate + uracil = psi-UMP + H2O</text>
        <dbReference type="Rhea" id="RHEA:18337"/>
        <dbReference type="ChEBI" id="CHEBI:15377"/>
        <dbReference type="ChEBI" id="CHEBI:17568"/>
        <dbReference type="ChEBI" id="CHEBI:58380"/>
        <dbReference type="ChEBI" id="CHEBI:78346"/>
        <dbReference type="EC" id="4.2.1.70"/>
    </reaction>
</comment>
<reference evidence="7 8" key="1">
    <citation type="submission" date="2019-03" db="EMBL/GenBank/DDBJ databases">
        <title>Genomic Encyclopedia of Type Strains, Phase IV (KMG-IV): sequencing the most valuable type-strain genomes for metagenomic binning, comparative biology and taxonomic classification.</title>
        <authorList>
            <person name="Goeker M."/>
        </authorList>
    </citation>
    <scope>NUCLEOTIDE SEQUENCE [LARGE SCALE GENOMIC DNA]</scope>
    <source>
        <strain evidence="7 8">DSM 25894</strain>
    </source>
</reference>
<feature type="binding site" evidence="6">
    <location>
        <position position="105"/>
    </location>
    <ligand>
        <name>substrate</name>
    </ligand>
</feature>
<comment type="cofactor">
    <cofactor evidence="6">
        <name>Mn(2+)</name>
        <dbReference type="ChEBI" id="CHEBI:29035"/>
    </cofactor>
    <text evidence="6">Binds 1 Mn(2+) ion per subunit.</text>
</comment>
<feature type="binding site" evidence="6">
    <location>
        <position position="85"/>
    </location>
    <ligand>
        <name>substrate</name>
    </ligand>
</feature>
<proteinExistence type="inferred from homology"/>
<evidence type="ECO:0000256" key="5">
    <source>
        <dbReference type="ARBA" id="ARBA00023295"/>
    </source>
</evidence>
<feature type="active site" description="Nucleophile" evidence="6">
    <location>
        <position position="158"/>
    </location>
</feature>
<dbReference type="EC" id="4.2.1.70" evidence="6"/>
<comment type="similarity">
    <text evidence="6">Belongs to the pseudouridine-5'-phosphate glycosidase family.</text>
</comment>
<dbReference type="PANTHER" id="PTHR42909">
    <property type="entry name" value="ZGC:136858"/>
    <property type="match status" value="1"/>
</dbReference>
<dbReference type="Pfam" id="PF04227">
    <property type="entry name" value="Indigoidine_A"/>
    <property type="match status" value="1"/>
</dbReference>
<dbReference type="AlphaFoldDB" id="A0A4R3MRM3"/>
<dbReference type="InterPro" id="IPR007342">
    <property type="entry name" value="PsuG"/>
</dbReference>
<name>A0A4R3MRM3_9BACI</name>
<organism evidence="7 8">
    <name type="scientific">Melghiribacillus thermohalophilus</name>
    <dbReference type="NCBI Taxonomy" id="1324956"/>
    <lineage>
        <taxon>Bacteria</taxon>
        <taxon>Bacillati</taxon>
        <taxon>Bacillota</taxon>
        <taxon>Bacilli</taxon>
        <taxon>Bacillales</taxon>
        <taxon>Bacillaceae</taxon>
        <taxon>Melghiribacillus</taxon>
    </lineage>
</organism>
<evidence type="ECO:0000256" key="3">
    <source>
        <dbReference type="ARBA" id="ARBA00023211"/>
    </source>
</evidence>
<accession>A0A4R3MRM3</accession>
<dbReference type="EMBL" id="SMAN01000026">
    <property type="protein sequence ID" value="TCT17962.1"/>
    <property type="molecule type" value="Genomic_DNA"/>
</dbReference>
<dbReference type="GO" id="GO:0046872">
    <property type="term" value="F:metal ion binding"/>
    <property type="evidence" value="ECO:0007669"/>
    <property type="project" value="UniProtKB-KW"/>
</dbReference>
<dbReference type="GO" id="GO:0016798">
    <property type="term" value="F:hydrolase activity, acting on glycosyl bonds"/>
    <property type="evidence" value="ECO:0007669"/>
    <property type="project" value="UniProtKB-KW"/>
</dbReference>
<dbReference type="GO" id="GO:0005737">
    <property type="term" value="C:cytoplasm"/>
    <property type="evidence" value="ECO:0007669"/>
    <property type="project" value="TreeGrafter"/>
</dbReference>
<dbReference type="Proteomes" id="UP000294650">
    <property type="component" value="Unassembled WGS sequence"/>
</dbReference>
<gene>
    <name evidence="6" type="primary">psuG</name>
    <name evidence="7" type="ORF">EDD68_12636</name>
</gene>
<feature type="binding site" evidence="6">
    <location>
        <position position="137"/>
    </location>
    <ligand>
        <name>Mn(2+)</name>
        <dbReference type="ChEBI" id="CHEBI:29035"/>
    </ligand>
</feature>
<keyword evidence="1 6" id="KW-0479">Metal-binding</keyword>
<comment type="subunit">
    <text evidence="6">Homotrimer.</text>
</comment>
<sequence>MTLFHYSEEIKEALVHKKPIVALESTIISHGMPYPENTEMALQVEDIIRQEGAIPATIAIMDGKIKIGLTRSEIERLATESGVVKTSIRDLAGVLAKKQTGATTVATTSYASHQAGIRFFATGGLGGVHRGVADHLDISADLTTLAQTHICIVSAGIKSILDIPKTLELLETLGVGVYGLETDRYPGFYFRDTGIPVPAATVAEVAEMMKMKDHLSLTQALHVAVPVPEEDAMDREIVEGMIEEALREAEEQKITGKDMTPFLLANMKEKTKGKSLKANIALVKNNAKAAAKMAVRYHQS</sequence>
<evidence type="ECO:0000256" key="4">
    <source>
        <dbReference type="ARBA" id="ARBA00023239"/>
    </source>
</evidence>
<dbReference type="PANTHER" id="PTHR42909:SF1">
    <property type="entry name" value="CARBOHYDRATE KINASE PFKB DOMAIN-CONTAINING PROTEIN"/>
    <property type="match status" value="1"/>
</dbReference>
<evidence type="ECO:0000313" key="8">
    <source>
        <dbReference type="Proteomes" id="UP000294650"/>
    </source>
</evidence>
<keyword evidence="3 6" id="KW-0464">Manganese</keyword>
<dbReference type="OrthoDB" id="9805870at2"/>
<dbReference type="GO" id="GO:0004730">
    <property type="term" value="F:pseudouridylate synthase activity"/>
    <property type="evidence" value="ECO:0007669"/>
    <property type="project" value="UniProtKB-UniRule"/>
</dbReference>
<feature type="active site" description="Proton donor" evidence="6">
    <location>
        <position position="24"/>
    </location>
</feature>
<keyword evidence="2 6" id="KW-0378">Hydrolase</keyword>
<evidence type="ECO:0000256" key="1">
    <source>
        <dbReference type="ARBA" id="ARBA00022723"/>
    </source>
</evidence>
<protein>
    <recommendedName>
        <fullName evidence="6">Pseudouridine-5'-phosphate glycosidase</fullName>
        <shortName evidence="6">PsiMP glycosidase</shortName>
        <ecNumber evidence="6">4.2.1.70</ecNumber>
    </recommendedName>
</protein>
<evidence type="ECO:0000256" key="2">
    <source>
        <dbReference type="ARBA" id="ARBA00022801"/>
    </source>
</evidence>
<keyword evidence="4 6" id="KW-0456">Lyase</keyword>
<comment type="function">
    <text evidence="6">Catalyzes the reversible cleavage of pseudouridine 5'-phosphate (PsiMP) to ribose 5-phosphate and uracil. Functions biologically in the cleavage direction, as part of a pseudouridine degradation pathway.</text>
</comment>
<evidence type="ECO:0000313" key="7">
    <source>
        <dbReference type="EMBL" id="TCT17962.1"/>
    </source>
</evidence>
<feature type="binding site" evidence="6">
    <location>
        <begin position="139"/>
        <end position="141"/>
    </location>
    <ligand>
        <name>substrate</name>
    </ligand>
</feature>
<keyword evidence="5 6" id="KW-0326">Glycosidase</keyword>
<keyword evidence="8" id="KW-1185">Reference proteome</keyword>
<dbReference type="Gene3D" id="3.40.1790.10">
    <property type="entry name" value="Indigoidine synthase domain"/>
    <property type="match status" value="1"/>
</dbReference>
<dbReference type="GO" id="GO:0046113">
    <property type="term" value="P:nucleobase catabolic process"/>
    <property type="evidence" value="ECO:0007669"/>
    <property type="project" value="UniProtKB-UniRule"/>
</dbReference>
<dbReference type="RefSeq" id="WP_132372883.1">
    <property type="nucleotide sequence ID" value="NZ_SMAN01000026.1"/>
</dbReference>
<dbReference type="HAMAP" id="MF_01876">
    <property type="entry name" value="PsiMP_glycosidase"/>
    <property type="match status" value="1"/>
</dbReference>